<dbReference type="AlphaFoldDB" id="A0A6A4IDX2"/>
<proteinExistence type="predicted"/>
<reference evidence="3" key="1">
    <citation type="journal article" date="2019" name="Environ. Microbiol.">
        <title>Fungal ecological strategies reflected in gene transcription - a case study of two litter decomposers.</title>
        <authorList>
            <person name="Barbi F."/>
            <person name="Kohler A."/>
            <person name="Barry K."/>
            <person name="Baskaran P."/>
            <person name="Daum C."/>
            <person name="Fauchery L."/>
            <person name="Ihrmark K."/>
            <person name="Kuo A."/>
            <person name="LaButti K."/>
            <person name="Lipzen A."/>
            <person name="Morin E."/>
            <person name="Grigoriev I.V."/>
            <person name="Henrissat B."/>
            <person name="Lindahl B."/>
            <person name="Martin F."/>
        </authorList>
    </citation>
    <scope>NUCLEOTIDE SEQUENCE</scope>
    <source>
        <strain evidence="3">JB14</strain>
    </source>
</reference>
<evidence type="ECO:0000313" key="4">
    <source>
        <dbReference type="Proteomes" id="UP000799118"/>
    </source>
</evidence>
<accession>A0A6A4IDX2</accession>
<sequence length="276" mass="30678">MEAALAAAKERKEKIQRAREEANRIAPKEECLAKEEAKKKAKEACLAKEAELVEAKWKAREDEAEAKARAKEEEHARHHQLAEKIANDAIAEMRAAEEKLIAEQKAKDKVAAAAKVAEGSWSGAWGGKKKEVNVGKAFPTKCGECVHQKRESCIQWSTKGTTCKGCHYVKVRCLHADQSKGVPRKRMRKEGGEGSATGSSTEFEDAILNQLDWIEPRSALAARFIHQTREIMHISGYIRKQDTPFPYKIPLGPPHLGRGHCRPTVILTMTHTTPAT</sequence>
<feature type="coiled-coil region" evidence="1">
    <location>
        <begin position="54"/>
        <end position="106"/>
    </location>
</feature>
<evidence type="ECO:0000256" key="2">
    <source>
        <dbReference type="SAM" id="MobiDB-lite"/>
    </source>
</evidence>
<keyword evidence="4" id="KW-1185">Reference proteome</keyword>
<protein>
    <submittedName>
        <fullName evidence="3">Uncharacterized protein</fullName>
    </submittedName>
</protein>
<feature type="region of interest" description="Disordered" evidence="2">
    <location>
        <begin position="180"/>
        <end position="200"/>
    </location>
</feature>
<name>A0A6A4IDX2_9AGAR</name>
<dbReference type="EMBL" id="ML769398">
    <property type="protein sequence ID" value="KAE9406965.1"/>
    <property type="molecule type" value="Genomic_DNA"/>
</dbReference>
<keyword evidence="1" id="KW-0175">Coiled coil</keyword>
<gene>
    <name evidence="3" type="ORF">BT96DRAFT_933630</name>
</gene>
<feature type="region of interest" description="Disordered" evidence="2">
    <location>
        <begin position="1"/>
        <end position="22"/>
    </location>
</feature>
<dbReference type="Proteomes" id="UP000799118">
    <property type="component" value="Unassembled WGS sequence"/>
</dbReference>
<organism evidence="3 4">
    <name type="scientific">Gymnopus androsaceus JB14</name>
    <dbReference type="NCBI Taxonomy" id="1447944"/>
    <lineage>
        <taxon>Eukaryota</taxon>
        <taxon>Fungi</taxon>
        <taxon>Dikarya</taxon>
        <taxon>Basidiomycota</taxon>
        <taxon>Agaricomycotina</taxon>
        <taxon>Agaricomycetes</taxon>
        <taxon>Agaricomycetidae</taxon>
        <taxon>Agaricales</taxon>
        <taxon>Marasmiineae</taxon>
        <taxon>Omphalotaceae</taxon>
        <taxon>Gymnopus</taxon>
    </lineage>
</organism>
<feature type="compositionally biased region" description="Basic and acidic residues" evidence="2">
    <location>
        <begin position="8"/>
        <end position="22"/>
    </location>
</feature>
<evidence type="ECO:0000313" key="3">
    <source>
        <dbReference type="EMBL" id="KAE9406965.1"/>
    </source>
</evidence>
<evidence type="ECO:0000256" key="1">
    <source>
        <dbReference type="SAM" id="Coils"/>
    </source>
</evidence>